<dbReference type="GO" id="GO:0000379">
    <property type="term" value="P:tRNA-type intron splice site recognition and cleavage"/>
    <property type="evidence" value="ECO:0007669"/>
    <property type="project" value="TreeGrafter"/>
</dbReference>
<dbReference type="GO" id="GO:0000213">
    <property type="term" value="F:tRNA-intron lyase activity"/>
    <property type="evidence" value="ECO:0007669"/>
    <property type="project" value="InterPro"/>
</dbReference>
<dbReference type="PANTHER" id="PTHR21227">
    <property type="entry name" value="TRNA-SPLICING ENDONUCLEASE SUBUNIT SEN2"/>
    <property type="match status" value="1"/>
</dbReference>
<proteinExistence type="predicted"/>
<evidence type="ECO:0008006" key="3">
    <source>
        <dbReference type="Google" id="ProtNLM"/>
    </source>
</evidence>
<dbReference type="Ensembl" id="ENSFHET00000035079.1">
    <property type="protein sequence ID" value="ENSFHEP00000020153.1"/>
    <property type="gene ID" value="ENSFHEG00000000543.1"/>
</dbReference>
<protein>
    <recommendedName>
        <fullName evidence="3">tRNA-splicing endonuclease subunit Sen2</fullName>
    </recommendedName>
</protein>
<dbReference type="InterPro" id="IPR011856">
    <property type="entry name" value="tRNA_endonuc-like_dom_sf"/>
</dbReference>
<dbReference type="InterPro" id="IPR036167">
    <property type="entry name" value="tRNA_intron_Endo_cat-like_sf"/>
</dbReference>
<dbReference type="GO" id="GO:0003676">
    <property type="term" value="F:nucleic acid binding"/>
    <property type="evidence" value="ECO:0007669"/>
    <property type="project" value="InterPro"/>
</dbReference>
<dbReference type="Proteomes" id="UP000265000">
    <property type="component" value="Unplaced"/>
</dbReference>
<dbReference type="InterPro" id="IPR006676">
    <property type="entry name" value="tRNA_splic"/>
</dbReference>
<dbReference type="GO" id="GO:0005737">
    <property type="term" value="C:cytoplasm"/>
    <property type="evidence" value="ECO:0007669"/>
    <property type="project" value="TreeGrafter"/>
</dbReference>
<accession>A0A3Q2Q146</accession>
<name>A0A3Q2Q146_FUNHE</name>
<dbReference type="AlphaFoldDB" id="A0A3Q2Q146"/>
<dbReference type="GO" id="GO:0000214">
    <property type="term" value="C:tRNA-intron endonuclease complex"/>
    <property type="evidence" value="ECO:0007669"/>
    <property type="project" value="TreeGrafter"/>
</dbReference>
<dbReference type="PANTHER" id="PTHR21227:SF0">
    <property type="entry name" value="TRNA-SPLICING ENDONUCLEASE SUBUNIT SEN2"/>
    <property type="match status" value="1"/>
</dbReference>
<evidence type="ECO:0000313" key="1">
    <source>
        <dbReference type="Ensembl" id="ENSFHEP00000020153.1"/>
    </source>
</evidence>
<reference evidence="1" key="1">
    <citation type="submission" date="2025-08" db="UniProtKB">
        <authorList>
            <consortium name="Ensembl"/>
        </authorList>
    </citation>
    <scope>IDENTIFICATION</scope>
</reference>
<dbReference type="Gene3D" id="3.40.1350.10">
    <property type="match status" value="1"/>
</dbReference>
<dbReference type="SUPFAM" id="SSF53032">
    <property type="entry name" value="tRNA-intron endonuclease catalytic domain-like"/>
    <property type="match status" value="1"/>
</dbReference>
<sequence>AAPERPLLGYFGKGVLSRARPDHSVSDQWEREYVELLRWAEAALSSQGLDEEAISQTLLALSETVEVEEGGGGGVEEANGLKGGEPGGGAGVQMKRLWAEPAAEPEVKRSFNPTWLSAYLSACSPVCLLTCLPAHLSDLQAFFLVYSLGVLSVYLQQEPLSVIELWRKFRSLRPDFVSSYAAYHHFRSRGWVPKGGGGAKYGVDLSKTYRVDVDLSVSVQGVTDPACNQNRAEFCRALGSSGALCLCLGFQCSTGRDLLSTTPGKSHTPAPVSRCSLCFQVRSTGTQTGNYIILFTQNIFPVRRLIVMYRCCSVRN</sequence>
<dbReference type="STRING" id="8078.ENSFHEP00000020153"/>
<dbReference type="GeneTree" id="ENSGT00390000013266"/>
<reference evidence="1" key="2">
    <citation type="submission" date="2025-09" db="UniProtKB">
        <authorList>
            <consortium name="Ensembl"/>
        </authorList>
    </citation>
    <scope>IDENTIFICATION</scope>
</reference>
<evidence type="ECO:0000313" key="2">
    <source>
        <dbReference type="Proteomes" id="UP000265000"/>
    </source>
</evidence>
<organism evidence="1 2">
    <name type="scientific">Fundulus heteroclitus</name>
    <name type="common">Killifish</name>
    <name type="synonym">Mummichog</name>
    <dbReference type="NCBI Taxonomy" id="8078"/>
    <lineage>
        <taxon>Eukaryota</taxon>
        <taxon>Metazoa</taxon>
        <taxon>Chordata</taxon>
        <taxon>Craniata</taxon>
        <taxon>Vertebrata</taxon>
        <taxon>Euteleostomi</taxon>
        <taxon>Actinopterygii</taxon>
        <taxon>Neopterygii</taxon>
        <taxon>Teleostei</taxon>
        <taxon>Neoteleostei</taxon>
        <taxon>Acanthomorphata</taxon>
        <taxon>Ovalentaria</taxon>
        <taxon>Atherinomorphae</taxon>
        <taxon>Cyprinodontiformes</taxon>
        <taxon>Fundulidae</taxon>
        <taxon>Fundulus</taxon>
    </lineage>
</organism>
<keyword evidence="2" id="KW-1185">Reference proteome</keyword>